<feature type="binding site" evidence="8">
    <location>
        <position position="319"/>
    </location>
    <ligand>
        <name>Zn(2+)</name>
        <dbReference type="ChEBI" id="CHEBI:29105"/>
        <label>2</label>
    </ligand>
</feature>
<evidence type="ECO:0000313" key="11">
    <source>
        <dbReference type="Proteomes" id="UP000324143"/>
    </source>
</evidence>
<feature type="active site" description="Phosphoserine intermediate" evidence="7">
    <location>
        <position position="86"/>
    </location>
</feature>
<feature type="binding site" evidence="8">
    <location>
        <position position="41"/>
    </location>
    <ligand>
        <name>Zn(2+)</name>
        <dbReference type="ChEBI" id="CHEBI:29105"/>
        <label>2</label>
    </ligand>
</feature>
<feature type="binding site" evidence="8">
    <location>
        <position position="137"/>
    </location>
    <ligand>
        <name>Mg(2+)</name>
        <dbReference type="ChEBI" id="CHEBI:18420"/>
    </ligand>
</feature>
<evidence type="ECO:0000256" key="8">
    <source>
        <dbReference type="PIRSR" id="PIRSR601952-2"/>
    </source>
</evidence>
<evidence type="ECO:0000256" key="2">
    <source>
        <dbReference type="ARBA" id="ARBA00022553"/>
    </source>
</evidence>
<comment type="cofactor">
    <cofactor evidence="8">
        <name>Zn(2+)</name>
        <dbReference type="ChEBI" id="CHEBI:29105"/>
    </cofactor>
    <text evidence="8">Binds 2 Zn(2+) ions.</text>
</comment>
<feature type="binding site" evidence="8">
    <location>
        <position position="271"/>
    </location>
    <ligand>
        <name>Mg(2+)</name>
        <dbReference type="ChEBI" id="CHEBI:18420"/>
    </ligand>
</feature>
<comment type="caution">
    <text evidence="10">The sequence shown here is derived from an EMBL/GenBank/DDBJ whole genome shotgun (WGS) entry which is preliminary data.</text>
</comment>
<dbReference type="EMBL" id="VSIX01000032">
    <property type="protein sequence ID" value="TYB31547.1"/>
    <property type="molecule type" value="Genomic_DNA"/>
</dbReference>
<dbReference type="PRINTS" id="PR00113">
    <property type="entry name" value="ALKPHPHTASE"/>
</dbReference>
<dbReference type="CDD" id="cd16012">
    <property type="entry name" value="ALP"/>
    <property type="match status" value="1"/>
</dbReference>
<dbReference type="Proteomes" id="UP000324143">
    <property type="component" value="Unassembled WGS sequence"/>
</dbReference>
<evidence type="ECO:0000256" key="7">
    <source>
        <dbReference type="PIRSR" id="PIRSR601952-1"/>
    </source>
</evidence>
<protein>
    <submittedName>
        <fullName evidence="10">Alkaline phosphatase</fullName>
    </submittedName>
</protein>
<keyword evidence="5 8" id="KW-0862">Zinc</keyword>
<feature type="binding site" evidence="8">
    <location>
        <position position="41"/>
    </location>
    <ligand>
        <name>Mg(2+)</name>
        <dbReference type="ChEBI" id="CHEBI:18420"/>
    </ligand>
</feature>
<organism evidence="10 11">
    <name type="scientific">Candidatus Mcinerneyibacterium aminivorans</name>
    <dbReference type="NCBI Taxonomy" id="2703815"/>
    <lineage>
        <taxon>Bacteria</taxon>
        <taxon>Candidatus Macinerneyibacteriota</taxon>
        <taxon>Candidatus Mcinerneyibacteria</taxon>
        <taxon>Candidatus Mcinerneyibacteriales</taxon>
        <taxon>Candidatus Mcinerneyibacteriaceae</taxon>
        <taxon>Candidatus Mcinerneyibacterium</taxon>
    </lineage>
</organism>
<dbReference type="SUPFAM" id="SSF53649">
    <property type="entry name" value="Alkaline phosphatase-like"/>
    <property type="match status" value="1"/>
</dbReference>
<dbReference type="SMART" id="SM00098">
    <property type="entry name" value="alkPPc"/>
    <property type="match status" value="1"/>
</dbReference>
<dbReference type="AlphaFoldDB" id="A0A5D0MCU5"/>
<evidence type="ECO:0000256" key="5">
    <source>
        <dbReference type="ARBA" id="ARBA00022833"/>
    </source>
</evidence>
<dbReference type="Pfam" id="PF00245">
    <property type="entry name" value="Alk_phosphatase"/>
    <property type="match status" value="1"/>
</dbReference>
<gene>
    <name evidence="10" type="ORF">FXF47_02845</name>
</gene>
<feature type="binding site" evidence="8">
    <location>
        <position position="276"/>
    </location>
    <ligand>
        <name>Zn(2+)</name>
        <dbReference type="ChEBI" id="CHEBI:29105"/>
        <label>2</label>
    </ligand>
</feature>
<feature type="binding site" evidence="8">
    <location>
        <position position="431"/>
    </location>
    <ligand>
        <name>Zn(2+)</name>
        <dbReference type="ChEBI" id="CHEBI:29105"/>
        <label>2</label>
    </ligand>
</feature>
<sequence length="470" mass="53072">MSDIFKKILLILLILIVFSSGLILFAESKSNPKYIFYFIGDGLGLAQRELAEIYLEEKNQKQLLMNNLPITGNIRTSSLDSLITDSAAAGTALATGYKTKNGMISVLSEKKNVKTIVEYAEGKRWATGIITSTRLTHATPAVFASHNPDRGNENEIAADLVKSGVDYFSGGGLRHFIPYNMKNSKREDNKNLIKVFENNGYRVLENKKEFLNFQTINFEKYEKIFACYSLSHLPYVINRKDSKKIPTLSESTDKAISLLKKNKNGFFLMVEGGRIDHAAHMNDPATMIHEILEFDSSIRTAYKFYKKHSDETLIVVLADHETGGLGLGYGNNYSLDIKSLHKQEKSIGFLLEQKIYDGSRKSFINYIEGSRGFNNLTREEKKKIYNQMDEIDRYIKKEDKEYSLRTNYSFIPALSDIISERALIQWTSSAHTAIPVPVTAVGVKSEKFSGVKKNTEAAEIIINIIEKSEN</sequence>
<dbReference type="PANTHER" id="PTHR11596">
    <property type="entry name" value="ALKALINE PHOSPHATASE"/>
    <property type="match status" value="1"/>
</dbReference>
<evidence type="ECO:0000313" key="10">
    <source>
        <dbReference type="EMBL" id="TYB31547.1"/>
    </source>
</evidence>
<keyword evidence="2" id="KW-0597">Phosphoprotein</keyword>
<dbReference type="PROSITE" id="PS00123">
    <property type="entry name" value="ALKALINE_PHOSPHATASE"/>
    <property type="match status" value="1"/>
</dbReference>
<evidence type="ECO:0000256" key="4">
    <source>
        <dbReference type="ARBA" id="ARBA00022801"/>
    </source>
</evidence>
<dbReference type="PANTHER" id="PTHR11596:SF5">
    <property type="entry name" value="ALKALINE PHOSPHATASE"/>
    <property type="match status" value="1"/>
</dbReference>
<keyword evidence="3 8" id="KW-0479">Metal-binding</keyword>
<evidence type="ECO:0000256" key="6">
    <source>
        <dbReference type="ARBA" id="ARBA00022842"/>
    </source>
</evidence>
<keyword evidence="4" id="KW-0378">Hydrolase</keyword>
<dbReference type="Gene3D" id="3.40.720.10">
    <property type="entry name" value="Alkaline Phosphatase, subunit A"/>
    <property type="match status" value="1"/>
</dbReference>
<evidence type="ECO:0000256" key="9">
    <source>
        <dbReference type="RuleBase" id="RU003946"/>
    </source>
</evidence>
<proteinExistence type="inferred from homology"/>
<keyword evidence="6 8" id="KW-0460">Magnesium</keyword>
<feature type="binding site" evidence="8">
    <location>
        <position position="320"/>
    </location>
    <ligand>
        <name>Zn(2+)</name>
        <dbReference type="ChEBI" id="CHEBI:29105"/>
        <label>2</label>
    </ligand>
</feature>
<comment type="cofactor">
    <cofactor evidence="8">
        <name>Mg(2+)</name>
        <dbReference type="ChEBI" id="CHEBI:18420"/>
    </cofactor>
    <text evidence="8">Binds 1 Mg(2+) ion.</text>
</comment>
<dbReference type="InterPro" id="IPR017850">
    <property type="entry name" value="Alkaline_phosphatase_core_sf"/>
</dbReference>
<accession>A0A5D0MCU5</accession>
<reference evidence="10" key="1">
    <citation type="submission" date="2019-08" db="EMBL/GenBank/DDBJ databases">
        <title>Genomic characterization of a novel candidate phylum (ARYD3) from a high temperature, high salinity tertiary oil reservoir in north central Oklahoma, USA.</title>
        <authorList>
            <person name="Youssef N.H."/>
            <person name="Yadav A."/>
            <person name="Elshahed M.S."/>
        </authorList>
    </citation>
    <scope>NUCLEOTIDE SEQUENCE [LARGE SCALE GENOMIC DNA]</scope>
    <source>
        <strain evidence="10">ARYD3</strain>
    </source>
</reference>
<name>A0A5D0MCU5_9BACT</name>
<evidence type="ECO:0000256" key="1">
    <source>
        <dbReference type="ARBA" id="ARBA00005984"/>
    </source>
</evidence>
<comment type="similarity">
    <text evidence="1 9">Belongs to the alkaline phosphatase family.</text>
</comment>
<dbReference type="GO" id="GO:0004035">
    <property type="term" value="F:alkaline phosphatase activity"/>
    <property type="evidence" value="ECO:0007669"/>
    <property type="project" value="TreeGrafter"/>
</dbReference>
<keyword evidence="11" id="KW-1185">Reference proteome</keyword>
<dbReference type="InterPro" id="IPR042085">
    <property type="entry name" value="Ap_crown"/>
</dbReference>
<dbReference type="Gene3D" id="1.10.1200.140">
    <property type="entry name" value="Alkaline phosphatase, crown domain"/>
    <property type="match status" value="1"/>
</dbReference>
<dbReference type="InterPro" id="IPR001952">
    <property type="entry name" value="Alkaline_phosphatase"/>
</dbReference>
<feature type="binding site" evidence="8">
    <location>
        <position position="139"/>
    </location>
    <ligand>
        <name>Mg(2+)</name>
        <dbReference type="ChEBI" id="CHEBI:18420"/>
    </ligand>
</feature>
<dbReference type="GO" id="GO:0046872">
    <property type="term" value="F:metal ion binding"/>
    <property type="evidence" value="ECO:0007669"/>
    <property type="project" value="UniProtKB-KW"/>
</dbReference>
<feature type="binding site" evidence="8">
    <location>
        <position position="280"/>
    </location>
    <ligand>
        <name>Zn(2+)</name>
        <dbReference type="ChEBI" id="CHEBI:29105"/>
        <label>2</label>
    </ligand>
</feature>
<evidence type="ECO:0000256" key="3">
    <source>
        <dbReference type="ARBA" id="ARBA00022723"/>
    </source>
</evidence>
<dbReference type="InterPro" id="IPR018299">
    <property type="entry name" value="Alkaline_phosphatase_AS"/>
</dbReference>